<dbReference type="InterPro" id="IPR022892">
    <property type="entry name" value="RNaseHI"/>
</dbReference>
<evidence type="ECO:0000256" key="4">
    <source>
        <dbReference type="ARBA" id="ARBA00011245"/>
    </source>
</evidence>
<dbReference type="Gene3D" id="3.40.970.10">
    <property type="entry name" value="Ribonuclease H1, N-terminal domain"/>
    <property type="match status" value="1"/>
</dbReference>
<keyword evidence="7" id="KW-0479">Metal-binding</keyword>
<comment type="cofactor">
    <cofactor evidence="2">
        <name>Mg(2+)</name>
        <dbReference type="ChEBI" id="CHEBI:18420"/>
    </cofactor>
</comment>
<dbReference type="PROSITE" id="PS50879">
    <property type="entry name" value="RNASE_H_1"/>
    <property type="match status" value="1"/>
</dbReference>
<evidence type="ECO:0000256" key="10">
    <source>
        <dbReference type="ARBA" id="ARBA00022842"/>
    </source>
</evidence>
<dbReference type="SUPFAM" id="SSF55658">
    <property type="entry name" value="L9 N-domain-like"/>
    <property type="match status" value="1"/>
</dbReference>
<dbReference type="SUPFAM" id="SSF53098">
    <property type="entry name" value="Ribonuclease H-like"/>
    <property type="match status" value="1"/>
</dbReference>
<evidence type="ECO:0000256" key="6">
    <source>
        <dbReference type="ARBA" id="ARBA00022722"/>
    </source>
</evidence>
<evidence type="ECO:0000313" key="12">
    <source>
        <dbReference type="EMBL" id="QBP17753.1"/>
    </source>
</evidence>
<evidence type="ECO:0000256" key="3">
    <source>
        <dbReference type="ARBA" id="ARBA00005300"/>
    </source>
</evidence>
<feature type="domain" description="RNase H type-1" evidence="11">
    <location>
        <begin position="56"/>
        <end position="213"/>
    </location>
</feature>
<dbReference type="Gene3D" id="3.30.420.10">
    <property type="entry name" value="Ribonuclease H-like superfamily/Ribonuclease H"/>
    <property type="match status" value="1"/>
</dbReference>
<keyword evidence="13" id="KW-1185">Reference proteome</keyword>
<evidence type="ECO:0000256" key="7">
    <source>
        <dbReference type="ARBA" id="ARBA00022723"/>
    </source>
</evidence>
<gene>
    <name evidence="12" type="ORF">ELX58_00870</name>
</gene>
<dbReference type="PANTHER" id="PTHR10642">
    <property type="entry name" value="RIBONUCLEASE H1"/>
    <property type="match status" value="1"/>
</dbReference>
<dbReference type="OrthoDB" id="9811552at2"/>
<dbReference type="InterPro" id="IPR011320">
    <property type="entry name" value="RNase_H1_N"/>
</dbReference>
<accession>A0A4P6ZJP0</accession>
<dbReference type="CDD" id="cd09278">
    <property type="entry name" value="RNase_HI_prokaryote_like"/>
    <property type="match status" value="1"/>
</dbReference>
<dbReference type="Proteomes" id="UP000294321">
    <property type="component" value="Chromosome"/>
</dbReference>
<dbReference type="GO" id="GO:0046872">
    <property type="term" value="F:metal ion binding"/>
    <property type="evidence" value="ECO:0007669"/>
    <property type="project" value="UniProtKB-KW"/>
</dbReference>
<dbReference type="InterPro" id="IPR002156">
    <property type="entry name" value="RNaseH_domain"/>
</dbReference>
<dbReference type="InterPro" id="IPR009027">
    <property type="entry name" value="Ribosomal_bL9/RNase_H1_N"/>
</dbReference>
<dbReference type="InterPro" id="IPR012337">
    <property type="entry name" value="RNaseH-like_sf"/>
</dbReference>
<protein>
    <recommendedName>
        <fullName evidence="5">ribonuclease H</fullName>
        <ecNumber evidence="5">3.1.26.4</ecNumber>
    </recommendedName>
</protein>
<dbReference type="AlphaFoldDB" id="A0A4P6ZJP0"/>
<dbReference type="InterPro" id="IPR050092">
    <property type="entry name" value="RNase_H"/>
</dbReference>
<dbReference type="Pfam" id="PF01693">
    <property type="entry name" value="Cauli_VI"/>
    <property type="match status" value="1"/>
</dbReference>
<organism evidence="12 13">
    <name type="scientific">Acetilactobacillus jinshanensis</name>
    <dbReference type="NCBI Taxonomy" id="1720083"/>
    <lineage>
        <taxon>Bacteria</taxon>
        <taxon>Bacillati</taxon>
        <taxon>Bacillota</taxon>
        <taxon>Bacilli</taxon>
        <taxon>Lactobacillales</taxon>
        <taxon>Lactobacillaceae</taxon>
        <taxon>Acetilactobacillus</taxon>
    </lineage>
</organism>
<evidence type="ECO:0000256" key="8">
    <source>
        <dbReference type="ARBA" id="ARBA00022759"/>
    </source>
</evidence>
<comment type="subunit">
    <text evidence="4">Monomer.</text>
</comment>
<comment type="similarity">
    <text evidence="3">Belongs to the RNase H family.</text>
</comment>
<evidence type="ECO:0000313" key="13">
    <source>
        <dbReference type="Proteomes" id="UP000294321"/>
    </source>
</evidence>
<name>A0A4P6ZJP0_9LACO</name>
<keyword evidence="10" id="KW-0460">Magnesium</keyword>
<sequence length="264" mass="30382">MSKKYYAVKKGPKPGLYTDWPTVQKMLKGYSKPEFKGFNHKQAALEYLNGTAPSVSQDDITIYTDGGSRNTGNKRDQHVKGNDKSAWAYLIVINGKEYPGTGFEWGATNNRMEMMALVQALKWLLAHHLNHASITEVADSRYLLNAITKGWIYGWKRRGWRLSSGGPVKNAELWAVMYRLLRQFDHLKFKWTKGHATNRGNNFVDHYLNEAMDRHTKHSTIQHQTIQTCRSNNEPKSAKPYIIHGSNSIEDIKRELRKRGFLQN</sequence>
<proteinExistence type="inferred from homology"/>
<evidence type="ECO:0000256" key="2">
    <source>
        <dbReference type="ARBA" id="ARBA00001946"/>
    </source>
</evidence>
<evidence type="ECO:0000256" key="5">
    <source>
        <dbReference type="ARBA" id="ARBA00012180"/>
    </source>
</evidence>
<dbReference type="KEGG" id="lji:ELX58_00870"/>
<keyword evidence="9" id="KW-0378">Hydrolase</keyword>
<dbReference type="EMBL" id="CP034726">
    <property type="protein sequence ID" value="QBP17753.1"/>
    <property type="molecule type" value="Genomic_DNA"/>
</dbReference>
<comment type="catalytic activity">
    <reaction evidence="1">
        <text>Endonucleolytic cleavage to 5'-phosphomonoester.</text>
        <dbReference type="EC" id="3.1.26.4"/>
    </reaction>
</comment>
<dbReference type="PANTHER" id="PTHR10642:SF26">
    <property type="entry name" value="RIBONUCLEASE H1"/>
    <property type="match status" value="1"/>
</dbReference>
<keyword evidence="8" id="KW-0255">Endonuclease</keyword>
<dbReference type="EC" id="3.1.26.4" evidence="5"/>
<evidence type="ECO:0000256" key="9">
    <source>
        <dbReference type="ARBA" id="ARBA00022801"/>
    </source>
</evidence>
<dbReference type="RefSeq" id="WP_133441298.1">
    <property type="nucleotide sequence ID" value="NZ_CP034726.1"/>
</dbReference>
<dbReference type="InterPro" id="IPR037056">
    <property type="entry name" value="RNase_H1_N_sf"/>
</dbReference>
<reference evidence="13" key="1">
    <citation type="submission" date="2018-12" db="EMBL/GenBank/DDBJ databases">
        <title>A new species of lactobacillus.</title>
        <authorList>
            <person name="Jian Y."/>
            <person name="Xin L."/>
            <person name="Hong Z.J."/>
            <person name="Ming L.Z."/>
            <person name="Hong X.Z."/>
        </authorList>
    </citation>
    <scope>NUCLEOTIDE SEQUENCE [LARGE SCALE GENOMIC DNA]</scope>
    <source>
        <strain evidence="13">HSLZ-75</strain>
    </source>
</reference>
<dbReference type="GO" id="GO:0043137">
    <property type="term" value="P:DNA replication, removal of RNA primer"/>
    <property type="evidence" value="ECO:0007669"/>
    <property type="project" value="TreeGrafter"/>
</dbReference>
<dbReference type="GO" id="GO:0003676">
    <property type="term" value="F:nucleic acid binding"/>
    <property type="evidence" value="ECO:0007669"/>
    <property type="project" value="InterPro"/>
</dbReference>
<evidence type="ECO:0000256" key="1">
    <source>
        <dbReference type="ARBA" id="ARBA00000077"/>
    </source>
</evidence>
<evidence type="ECO:0000259" key="11">
    <source>
        <dbReference type="PROSITE" id="PS50879"/>
    </source>
</evidence>
<dbReference type="GO" id="GO:0004523">
    <property type="term" value="F:RNA-DNA hybrid ribonuclease activity"/>
    <property type="evidence" value="ECO:0007669"/>
    <property type="project" value="UniProtKB-EC"/>
</dbReference>
<dbReference type="InterPro" id="IPR036397">
    <property type="entry name" value="RNaseH_sf"/>
</dbReference>
<dbReference type="Pfam" id="PF00075">
    <property type="entry name" value="RNase_H"/>
    <property type="match status" value="1"/>
</dbReference>
<keyword evidence="6" id="KW-0540">Nuclease</keyword>